<proteinExistence type="predicted"/>
<keyword evidence="1" id="KW-0472">Membrane</keyword>
<sequence>MSHVGYFNKGLPSTTCDSLGSMIEVIFSTIMKSMTHPSVMMRFLRNIEGIGLLISVFIYFIFLLVRIIILLNYLNKHQSLSSFFVQTNYVSDDWGTKPSDLKNELSWRTFLVTNETDGSDGEEGLVLMFFELSVSFHSSSFGLLFSDLSGYLGHIVTALIELWIRVEH</sequence>
<dbReference type="EMBL" id="BKCJ010010087">
    <property type="protein sequence ID" value="GEU90006.1"/>
    <property type="molecule type" value="Genomic_DNA"/>
</dbReference>
<gene>
    <name evidence="2" type="ORF">Tci_061984</name>
</gene>
<evidence type="ECO:0000256" key="1">
    <source>
        <dbReference type="SAM" id="Phobius"/>
    </source>
</evidence>
<accession>A0A6L2NV67</accession>
<protein>
    <submittedName>
        <fullName evidence="2">Uncharacterized protein</fullName>
    </submittedName>
</protein>
<feature type="transmembrane region" description="Helical" evidence="1">
    <location>
        <begin position="50"/>
        <end position="74"/>
    </location>
</feature>
<feature type="transmembrane region" description="Helical" evidence="1">
    <location>
        <begin position="141"/>
        <end position="164"/>
    </location>
</feature>
<evidence type="ECO:0000313" key="2">
    <source>
        <dbReference type="EMBL" id="GEU90006.1"/>
    </source>
</evidence>
<keyword evidence="1" id="KW-0812">Transmembrane</keyword>
<dbReference type="AlphaFoldDB" id="A0A6L2NV67"/>
<keyword evidence="1" id="KW-1133">Transmembrane helix</keyword>
<name>A0A6L2NV67_TANCI</name>
<reference evidence="2" key="1">
    <citation type="journal article" date="2019" name="Sci. Rep.">
        <title>Draft genome of Tanacetum cinerariifolium, the natural source of mosquito coil.</title>
        <authorList>
            <person name="Yamashiro T."/>
            <person name="Shiraishi A."/>
            <person name="Satake H."/>
            <person name="Nakayama K."/>
        </authorList>
    </citation>
    <scope>NUCLEOTIDE SEQUENCE</scope>
</reference>
<organism evidence="2">
    <name type="scientific">Tanacetum cinerariifolium</name>
    <name type="common">Dalmatian daisy</name>
    <name type="synonym">Chrysanthemum cinerariifolium</name>
    <dbReference type="NCBI Taxonomy" id="118510"/>
    <lineage>
        <taxon>Eukaryota</taxon>
        <taxon>Viridiplantae</taxon>
        <taxon>Streptophyta</taxon>
        <taxon>Embryophyta</taxon>
        <taxon>Tracheophyta</taxon>
        <taxon>Spermatophyta</taxon>
        <taxon>Magnoliopsida</taxon>
        <taxon>eudicotyledons</taxon>
        <taxon>Gunneridae</taxon>
        <taxon>Pentapetalae</taxon>
        <taxon>asterids</taxon>
        <taxon>campanulids</taxon>
        <taxon>Asterales</taxon>
        <taxon>Asteraceae</taxon>
        <taxon>Asteroideae</taxon>
        <taxon>Anthemideae</taxon>
        <taxon>Anthemidinae</taxon>
        <taxon>Tanacetum</taxon>
    </lineage>
</organism>
<comment type="caution">
    <text evidence="2">The sequence shown here is derived from an EMBL/GenBank/DDBJ whole genome shotgun (WGS) entry which is preliminary data.</text>
</comment>